<evidence type="ECO:0000256" key="2">
    <source>
        <dbReference type="ARBA" id="ARBA00022771"/>
    </source>
</evidence>
<dbReference type="GO" id="GO:0003677">
    <property type="term" value="F:DNA binding"/>
    <property type="evidence" value="ECO:0007669"/>
    <property type="project" value="InterPro"/>
</dbReference>
<evidence type="ECO:0000259" key="4">
    <source>
        <dbReference type="Pfam" id="PF02892"/>
    </source>
</evidence>
<organism evidence="5 6">
    <name type="scientific">Diabrotica balteata</name>
    <name type="common">Banded cucumber beetle</name>
    <dbReference type="NCBI Taxonomy" id="107213"/>
    <lineage>
        <taxon>Eukaryota</taxon>
        <taxon>Metazoa</taxon>
        <taxon>Ecdysozoa</taxon>
        <taxon>Arthropoda</taxon>
        <taxon>Hexapoda</taxon>
        <taxon>Insecta</taxon>
        <taxon>Pterygota</taxon>
        <taxon>Neoptera</taxon>
        <taxon>Endopterygota</taxon>
        <taxon>Coleoptera</taxon>
        <taxon>Polyphaga</taxon>
        <taxon>Cucujiformia</taxon>
        <taxon>Chrysomeloidea</taxon>
        <taxon>Chrysomelidae</taxon>
        <taxon>Galerucinae</taxon>
        <taxon>Diabroticina</taxon>
        <taxon>Diabroticites</taxon>
        <taxon>Diabrotica</taxon>
    </lineage>
</organism>
<evidence type="ECO:0000256" key="3">
    <source>
        <dbReference type="ARBA" id="ARBA00022833"/>
    </source>
</evidence>
<gene>
    <name evidence="5" type="ORF">DIABBA_LOCUS5128</name>
</gene>
<keyword evidence="3" id="KW-0862">Zinc</keyword>
<evidence type="ECO:0000313" key="6">
    <source>
        <dbReference type="Proteomes" id="UP001153709"/>
    </source>
</evidence>
<name>A0A9N9STL3_DIABA</name>
<dbReference type="Proteomes" id="UP001153709">
    <property type="component" value="Chromosome 3"/>
</dbReference>
<sequence>MSEYIFNKTKNRNTKKINKITSKINDTENKLERSWVENLTTVEIPNDVQEILSLGDNFAVPIHNKNEIPVSDIICSIENSISNLNETSQHQIRTKCLWIKEEWNQRDLSNEDNVADPNFTPEVECHVQLSVPSCSYAPKKSRKSKFDNFYEIANDRLSATCKLCLSVKKKNVKLSMSHRSTSGLRKHLRRAHIDEYNLQFPENIVPTDSPQKTLK</sequence>
<proteinExistence type="predicted"/>
<dbReference type="OrthoDB" id="6249720at2759"/>
<accession>A0A9N9STL3</accession>
<dbReference type="GO" id="GO:0008270">
    <property type="term" value="F:zinc ion binding"/>
    <property type="evidence" value="ECO:0007669"/>
    <property type="project" value="UniProtKB-KW"/>
</dbReference>
<evidence type="ECO:0000256" key="1">
    <source>
        <dbReference type="ARBA" id="ARBA00022723"/>
    </source>
</evidence>
<dbReference type="InterPro" id="IPR003656">
    <property type="entry name" value="Znf_BED"/>
</dbReference>
<dbReference type="Pfam" id="PF02892">
    <property type="entry name" value="zf-BED"/>
    <property type="match status" value="1"/>
</dbReference>
<keyword evidence="2" id="KW-0863">Zinc-finger</keyword>
<feature type="domain" description="BED-type" evidence="4">
    <location>
        <begin position="149"/>
        <end position="192"/>
    </location>
</feature>
<dbReference type="EMBL" id="OU898278">
    <property type="protein sequence ID" value="CAG9831547.1"/>
    <property type="molecule type" value="Genomic_DNA"/>
</dbReference>
<keyword evidence="6" id="KW-1185">Reference proteome</keyword>
<dbReference type="AlphaFoldDB" id="A0A9N9STL3"/>
<protein>
    <recommendedName>
        <fullName evidence="4">BED-type domain-containing protein</fullName>
    </recommendedName>
</protein>
<reference evidence="5" key="1">
    <citation type="submission" date="2022-01" db="EMBL/GenBank/DDBJ databases">
        <authorList>
            <person name="King R."/>
        </authorList>
    </citation>
    <scope>NUCLEOTIDE SEQUENCE</scope>
</reference>
<keyword evidence="1" id="KW-0479">Metal-binding</keyword>
<evidence type="ECO:0000313" key="5">
    <source>
        <dbReference type="EMBL" id="CAG9831547.1"/>
    </source>
</evidence>